<protein>
    <submittedName>
        <fullName evidence="2">Uncharacterized protein</fullName>
    </submittedName>
</protein>
<evidence type="ECO:0000256" key="1">
    <source>
        <dbReference type="SAM" id="MobiDB-lite"/>
    </source>
</evidence>
<feature type="compositionally biased region" description="Polar residues" evidence="1">
    <location>
        <begin position="186"/>
        <end position="198"/>
    </location>
</feature>
<feature type="compositionally biased region" description="Acidic residues" evidence="1">
    <location>
        <begin position="215"/>
        <end position="230"/>
    </location>
</feature>
<keyword evidence="3" id="KW-1185">Reference proteome</keyword>
<evidence type="ECO:0000313" key="3">
    <source>
        <dbReference type="Proteomes" id="UP000078542"/>
    </source>
</evidence>
<dbReference type="EMBL" id="KQ976933">
    <property type="protein sequence ID" value="KYN06998.1"/>
    <property type="molecule type" value="Genomic_DNA"/>
</dbReference>
<dbReference type="AlphaFoldDB" id="A0A151INS9"/>
<accession>A0A151INS9</accession>
<organism evidence="2 3">
    <name type="scientific">Cyphomyrmex costatus</name>
    <dbReference type="NCBI Taxonomy" id="456900"/>
    <lineage>
        <taxon>Eukaryota</taxon>
        <taxon>Metazoa</taxon>
        <taxon>Ecdysozoa</taxon>
        <taxon>Arthropoda</taxon>
        <taxon>Hexapoda</taxon>
        <taxon>Insecta</taxon>
        <taxon>Pterygota</taxon>
        <taxon>Neoptera</taxon>
        <taxon>Endopterygota</taxon>
        <taxon>Hymenoptera</taxon>
        <taxon>Apocrita</taxon>
        <taxon>Aculeata</taxon>
        <taxon>Formicoidea</taxon>
        <taxon>Formicidae</taxon>
        <taxon>Myrmicinae</taxon>
        <taxon>Cyphomyrmex</taxon>
    </lineage>
</organism>
<feature type="compositionally biased region" description="Basic residues" evidence="1">
    <location>
        <begin position="143"/>
        <end position="153"/>
    </location>
</feature>
<reference evidence="2 3" key="1">
    <citation type="submission" date="2016-03" db="EMBL/GenBank/DDBJ databases">
        <title>Cyphomyrmex costatus WGS genome.</title>
        <authorList>
            <person name="Nygaard S."/>
            <person name="Hu H."/>
            <person name="Boomsma J."/>
            <person name="Zhang G."/>
        </authorList>
    </citation>
    <scope>NUCLEOTIDE SEQUENCE [LARGE SCALE GENOMIC DNA]</scope>
    <source>
        <strain evidence="2">MS0001</strain>
        <tissue evidence="2">Whole body</tissue>
    </source>
</reference>
<name>A0A151INS9_9HYME</name>
<proteinExistence type="predicted"/>
<feature type="compositionally biased region" description="Basic and acidic residues" evidence="1">
    <location>
        <begin position="161"/>
        <end position="180"/>
    </location>
</feature>
<evidence type="ECO:0000313" key="2">
    <source>
        <dbReference type="EMBL" id="KYN06998.1"/>
    </source>
</evidence>
<gene>
    <name evidence="2" type="ORF">ALC62_02034</name>
</gene>
<feature type="region of interest" description="Disordered" evidence="1">
    <location>
        <begin position="119"/>
        <end position="277"/>
    </location>
</feature>
<dbReference type="Proteomes" id="UP000078542">
    <property type="component" value="Unassembled WGS sequence"/>
</dbReference>
<sequence length="353" mass="39639">MLLPSRSFSQVQFAVSENECRHQQERQNRPEKAQRRDARLRLTRMGELQRTLNFNRTKGPTISSAGKNRKSHFFLTKEKHKFHRSRATIVTSYHLPSPPYARRAWKQTELRFGHIGENPFDNGSWGKEHFQPSTVPWQLNPRSHGRPSRRARRNIPTVASHRKEVKKEEGKRADRREEFHGGVSSPAHQVQRCANATSPRLFHGSDGGPRPHDVDSDDEDGDEDEDDGDDVGVLPCHPCPARYGGAASVPLERLTMPGTSRPPSRARARARGTTTRVPSRIAGTSLPLRALLSYSRATHYYVNGRVASDLPPPSPRPQNPASGVNVPEFPRVSLLNMHLLRAPGRGGIGREET</sequence>